<gene>
    <name evidence="2" type="ORF">X975_15734</name>
</gene>
<accession>A0A087TL28</accession>
<keyword evidence="3" id="KW-1185">Reference proteome</keyword>
<dbReference type="PANTHER" id="PTHR45902">
    <property type="entry name" value="LATROPHILIN RECEPTOR-LIKE PROTEIN A"/>
    <property type="match status" value="1"/>
</dbReference>
<evidence type="ECO:0000313" key="3">
    <source>
        <dbReference type="Proteomes" id="UP000054359"/>
    </source>
</evidence>
<evidence type="ECO:0008006" key="4">
    <source>
        <dbReference type="Google" id="ProtNLM"/>
    </source>
</evidence>
<feature type="non-terminal residue" evidence="2">
    <location>
        <position position="356"/>
    </location>
</feature>
<organism evidence="2 3">
    <name type="scientific">Stegodyphus mimosarum</name>
    <name type="common">African social velvet spider</name>
    <dbReference type="NCBI Taxonomy" id="407821"/>
    <lineage>
        <taxon>Eukaryota</taxon>
        <taxon>Metazoa</taxon>
        <taxon>Ecdysozoa</taxon>
        <taxon>Arthropoda</taxon>
        <taxon>Chelicerata</taxon>
        <taxon>Arachnida</taxon>
        <taxon>Araneae</taxon>
        <taxon>Araneomorphae</taxon>
        <taxon>Entelegynae</taxon>
        <taxon>Eresoidea</taxon>
        <taxon>Eresidae</taxon>
        <taxon>Stegodyphus</taxon>
    </lineage>
</organism>
<name>A0A087TL28_STEMI</name>
<dbReference type="OMA" id="NCNCDER"/>
<reference evidence="2 3" key="1">
    <citation type="submission" date="2013-11" db="EMBL/GenBank/DDBJ databases">
        <title>Genome sequencing of Stegodyphus mimosarum.</title>
        <authorList>
            <person name="Bechsgaard J."/>
        </authorList>
    </citation>
    <scope>NUCLEOTIDE SEQUENCE [LARGE SCALE GENOMIC DNA]</scope>
</reference>
<protein>
    <recommendedName>
        <fullName evidence="4">SMB domain-containing protein</fullName>
    </recommendedName>
</protein>
<dbReference type="STRING" id="407821.A0A087TL28"/>
<proteinExistence type="predicted"/>
<dbReference type="Proteomes" id="UP000054359">
    <property type="component" value="Unassembled WGS sequence"/>
</dbReference>
<dbReference type="AlphaFoldDB" id="A0A087TL28"/>
<feature type="chain" id="PRO_5001829736" description="SMB domain-containing protein" evidence="1">
    <location>
        <begin position="30"/>
        <end position="356"/>
    </location>
</feature>
<evidence type="ECO:0000313" key="2">
    <source>
        <dbReference type="EMBL" id="KFM65817.1"/>
    </source>
</evidence>
<dbReference type="EMBL" id="KK115719">
    <property type="protein sequence ID" value="KFM65817.1"/>
    <property type="molecule type" value="Genomic_DNA"/>
</dbReference>
<dbReference type="InterPro" id="IPR053231">
    <property type="entry name" value="GPCR_LN-TM7"/>
</dbReference>
<dbReference type="PANTHER" id="PTHR45902:SF1">
    <property type="entry name" value="LATROPHILIN RECEPTOR-LIKE PROTEIN A"/>
    <property type="match status" value="1"/>
</dbReference>
<keyword evidence="1" id="KW-0732">Signal</keyword>
<feature type="signal peptide" evidence="1">
    <location>
        <begin position="1"/>
        <end position="29"/>
    </location>
</feature>
<sequence>MQRANSKTVGTRNKVTLYFLLLAATIMSGEQTGVSYKDLQELGVSCYPLDSCKMSRNQDRLDNYNCNCDERCAIWDTCCVDSPFLNSVGNSSRNIIPVCSKVYGKLDYVFMVGHCSQQWAGDNATEKLCLDDGEKSNDPLLIVPVTNLQTGITYENYFCSLCNEKEDSDELLFWHVLMSSESEAFSAILSPVISYSQTLQSWIITDDNENDRFAPVSLSVEVPETLRAQLRWCRPGVISDCSPLWNDDATKEKCKAYTAIILVYNNGTNMEYKNVHCAICNYQTFEDMQCSTNTFERSPMKLPKFLRIFDLNSVNTGRKQCEKPSVYDPLAKKCRVVKCIRSDYVLRNGKCVKVNA</sequence>
<dbReference type="OrthoDB" id="6422910at2759"/>
<evidence type="ECO:0000256" key="1">
    <source>
        <dbReference type="SAM" id="SignalP"/>
    </source>
</evidence>